<proteinExistence type="predicted"/>
<organism evidence="1 2">
    <name type="scientific">Pseudoalteromonas rubra</name>
    <dbReference type="NCBI Taxonomy" id="43658"/>
    <lineage>
        <taxon>Bacteria</taxon>
        <taxon>Pseudomonadati</taxon>
        <taxon>Pseudomonadota</taxon>
        <taxon>Gammaproteobacteria</taxon>
        <taxon>Alteromonadales</taxon>
        <taxon>Pseudoalteromonadaceae</taxon>
        <taxon>Pseudoalteromonas</taxon>
    </lineage>
</organism>
<dbReference type="Proteomes" id="UP000305729">
    <property type="component" value="Chromosome 1"/>
</dbReference>
<name>A0A7S7YWS9_9GAMM</name>
<dbReference type="RefSeq" id="WP_138539849.1">
    <property type="nucleotide sequence ID" value="NZ_CP045429.1"/>
</dbReference>
<dbReference type="AlphaFoldDB" id="A0A7S7YWS9"/>
<dbReference type="EMBL" id="CP045429">
    <property type="protein sequence ID" value="QPB83468.1"/>
    <property type="molecule type" value="Genomic_DNA"/>
</dbReference>
<reference evidence="1 2" key="1">
    <citation type="submission" date="2019-10" db="EMBL/GenBank/DDBJ databases">
        <title>Pseudoalteromonas rubra S4059.</title>
        <authorList>
            <person name="Paulsen S."/>
            <person name="Wang X."/>
        </authorList>
    </citation>
    <scope>NUCLEOTIDE SEQUENCE [LARGE SCALE GENOMIC DNA]</scope>
    <source>
        <strain evidence="1 2">S4059</strain>
    </source>
</reference>
<accession>A0A7S7YWS9</accession>
<evidence type="ECO:0000313" key="2">
    <source>
        <dbReference type="Proteomes" id="UP000305729"/>
    </source>
</evidence>
<gene>
    <name evidence="1" type="ORF">CWC22_010910</name>
</gene>
<evidence type="ECO:0000313" key="1">
    <source>
        <dbReference type="EMBL" id="QPB83468.1"/>
    </source>
</evidence>
<sequence>MYEFNAESNEIDEPEVVVANFLSQMKVKDYIEASKYISDAELNWLFQVSVRLLRNPKFLGIYDLEALSQSEVKALGKSGVFELWSLLVWDARDKSFGSYQPQNILGTVQEGSASAYVVVRDTTHPHHEAMVYTLVLESNVWRLKLPRIIKGSVTLYGRMVDSK</sequence>
<protein>
    <submittedName>
        <fullName evidence="1">Uncharacterized protein</fullName>
    </submittedName>
</protein>